<dbReference type="PROSITE" id="PS50093">
    <property type="entry name" value="PKD"/>
    <property type="match status" value="1"/>
</dbReference>
<comment type="caution">
    <text evidence="3">The sequence shown here is derived from an EMBL/GenBank/DDBJ whole genome shotgun (WGS) entry which is preliminary data.</text>
</comment>
<accession>A0ABN2Z1N2</accession>
<protein>
    <recommendedName>
        <fullName evidence="2">PKD domain-containing protein</fullName>
    </recommendedName>
</protein>
<evidence type="ECO:0000313" key="4">
    <source>
        <dbReference type="Proteomes" id="UP001422759"/>
    </source>
</evidence>
<reference evidence="3 4" key="1">
    <citation type="journal article" date="2019" name="Int. J. Syst. Evol. Microbiol.">
        <title>The Global Catalogue of Microorganisms (GCM) 10K type strain sequencing project: providing services to taxonomists for standard genome sequencing and annotation.</title>
        <authorList>
            <consortium name="The Broad Institute Genomics Platform"/>
            <consortium name="The Broad Institute Genome Sequencing Center for Infectious Disease"/>
            <person name="Wu L."/>
            <person name="Ma J."/>
        </authorList>
    </citation>
    <scope>NUCLEOTIDE SEQUENCE [LARGE SCALE GENOMIC DNA]</scope>
    <source>
        <strain evidence="3 4">JCM 14560</strain>
    </source>
</reference>
<dbReference type="Pfam" id="PF00801">
    <property type="entry name" value="PKD"/>
    <property type="match status" value="1"/>
</dbReference>
<dbReference type="Proteomes" id="UP001422759">
    <property type="component" value="Unassembled WGS sequence"/>
</dbReference>
<dbReference type="InterPro" id="IPR013783">
    <property type="entry name" value="Ig-like_fold"/>
</dbReference>
<evidence type="ECO:0000259" key="2">
    <source>
        <dbReference type="PROSITE" id="PS50093"/>
    </source>
</evidence>
<organism evidence="3 4">
    <name type="scientific">Kitasatospora kazusensis</name>
    <dbReference type="NCBI Taxonomy" id="407974"/>
    <lineage>
        <taxon>Bacteria</taxon>
        <taxon>Bacillati</taxon>
        <taxon>Actinomycetota</taxon>
        <taxon>Actinomycetes</taxon>
        <taxon>Kitasatosporales</taxon>
        <taxon>Streptomycetaceae</taxon>
        <taxon>Kitasatospora</taxon>
    </lineage>
</organism>
<sequence>MAPGLPGGTFSSPADRTVLSPKSDGRSGPAASAQYLAVDLNATTPTAHSVDLQTIITVLNDSAVDVTITWGDGAKDTFSAAVAGYPSDMRHTTHTYAAVGSYDVKVTVKDTTHGNEATNEVQVVTSGAEFTPHKPTRLLDTRAGVGAAKAKVAGHSSVALKVAGTAQVPTGVSAVVLNVTVTDTTAAGHISVQSEKALAENAATSNLNYVAGQTVPNLVVTAVGKDGYVHLYNAGGESVDLIADITGFFTPSPASGYRALPPVRAVDTREGLGTAKGQVAGQTGFDAEIAGRNGVPKGVTAVALNLTVTNPQQAGYLSAYPSGQPAPSTSSVNFSAGQTIANAVIVPVGPDGRITLRNGSTKPADVVVDVVGYYSPDSRSAFVAATVPFRIVDSRKDSWGRKAGPLAARSFYAMRLESDTTTPRVDGWVLNTTVTDTTGPGYLSVAPDPNFWSAYQNGTAVTPQRPGSSTLNWTAGATVPNVAQTPGGKGGIVDIWNQSGQNADFIVDLLGYYQTV</sequence>
<dbReference type="Gene3D" id="2.60.40.10">
    <property type="entry name" value="Immunoglobulins"/>
    <property type="match status" value="1"/>
</dbReference>
<dbReference type="InterPro" id="IPR035986">
    <property type="entry name" value="PKD_dom_sf"/>
</dbReference>
<dbReference type="EMBL" id="BAAANT010000005">
    <property type="protein sequence ID" value="GAA2135416.1"/>
    <property type="molecule type" value="Genomic_DNA"/>
</dbReference>
<keyword evidence="4" id="KW-1185">Reference proteome</keyword>
<dbReference type="InterPro" id="IPR000601">
    <property type="entry name" value="PKD_dom"/>
</dbReference>
<feature type="region of interest" description="Disordered" evidence="1">
    <location>
        <begin position="1"/>
        <end position="30"/>
    </location>
</feature>
<evidence type="ECO:0000256" key="1">
    <source>
        <dbReference type="SAM" id="MobiDB-lite"/>
    </source>
</evidence>
<dbReference type="RefSeq" id="WP_344461833.1">
    <property type="nucleotide sequence ID" value="NZ_BAAANT010000005.1"/>
</dbReference>
<feature type="domain" description="PKD" evidence="2">
    <location>
        <begin position="69"/>
        <end position="130"/>
    </location>
</feature>
<proteinExistence type="predicted"/>
<gene>
    <name evidence="3" type="ORF">GCM10009760_13930</name>
</gene>
<dbReference type="SUPFAM" id="SSF49299">
    <property type="entry name" value="PKD domain"/>
    <property type="match status" value="1"/>
</dbReference>
<evidence type="ECO:0000313" key="3">
    <source>
        <dbReference type="EMBL" id="GAA2135416.1"/>
    </source>
</evidence>
<name>A0ABN2Z1N2_9ACTN</name>